<dbReference type="InterPro" id="IPR010982">
    <property type="entry name" value="Lambda_DNA-bd_dom_sf"/>
</dbReference>
<dbReference type="AlphaFoldDB" id="A0A7C4CCR9"/>
<dbReference type="SUPFAM" id="SSF47413">
    <property type="entry name" value="lambda repressor-like DNA-binding domains"/>
    <property type="match status" value="1"/>
</dbReference>
<accession>A0A7C4CCR9</accession>
<dbReference type="GO" id="GO:0003677">
    <property type="term" value="F:DNA binding"/>
    <property type="evidence" value="ECO:0007669"/>
    <property type="project" value="InterPro"/>
</dbReference>
<name>A0A7C4CCR9_UNCW3</name>
<sequence length="349" mass="39973">MDQAAGEGQLAVKLGRILREVRIRSGLSQRVLALRMAARGRGYRSVLCRLELGKIERPSVVLIADYLRACRAKFADIAEVLEDYVRQVPQAAKAAPEPVKPKRGERGSAVGERVERARRLIARRFRRRQLEEALYGVISAEKAKKLTSGELAAFCEFGRRRFGILERTRAKPERRQRQLEKEARRVQEFSLPGDLTQVIADAVDALFAEMERSGALDRLPDTRDFRPETKELRLGPVMRAEKRLEEEKRRRMQVQVRRRAAACALVKTDIAAEMEFERLGQRQRAWLLALIEEMFDIALRFDSEPEERDRRLRRLVAGSPRPGAARDLLRRFRAAFARRRALVPGRGGG</sequence>
<proteinExistence type="predicted"/>
<evidence type="ECO:0000313" key="1">
    <source>
        <dbReference type="EMBL" id="HGK27589.1"/>
    </source>
</evidence>
<dbReference type="EMBL" id="DSUT01000023">
    <property type="protein sequence ID" value="HGK27589.1"/>
    <property type="molecule type" value="Genomic_DNA"/>
</dbReference>
<reference evidence="1" key="1">
    <citation type="journal article" date="2020" name="mSystems">
        <title>Genome- and Community-Level Interaction Insights into Carbon Utilization and Element Cycling Functions of Hydrothermarchaeota in Hydrothermal Sediment.</title>
        <authorList>
            <person name="Zhou Z."/>
            <person name="Liu Y."/>
            <person name="Xu W."/>
            <person name="Pan J."/>
            <person name="Luo Z.H."/>
            <person name="Li M."/>
        </authorList>
    </citation>
    <scope>NUCLEOTIDE SEQUENCE [LARGE SCALE GENOMIC DNA]</scope>
    <source>
        <strain evidence="1">SpSt-488</strain>
    </source>
</reference>
<organism evidence="1">
    <name type="scientific">candidate division WOR-3 bacterium</name>
    <dbReference type="NCBI Taxonomy" id="2052148"/>
    <lineage>
        <taxon>Bacteria</taxon>
        <taxon>Bacteria division WOR-3</taxon>
    </lineage>
</organism>
<comment type="caution">
    <text evidence="1">The sequence shown here is derived from an EMBL/GenBank/DDBJ whole genome shotgun (WGS) entry which is preliminary data.</text>
</comment>
<protein>
    <submittedName>
        <fullName evidence="1">Uncharacterized protein</fullName>
    </submittedName>
</protein>
<gene>
    <name evidence="1" type="ORF">ENS41_01360</name>
</gene>